<dbReference type="AlphaFoldDB" id="X1IU74"/>
<proteinExistence type="predicted"/>
<name>X1IU74_9ZZZZ</name>
<sequence>LHKMVVPNTVTKSLHTEKIFASDMKSFKIEAFPNYMSLENQVKMIRSFDMPVVLIDDYLHKGYRIKTLEPLFKKYDIKIKKIIVGALSGSGKEIATILDRDVDCAHFIPNLRLWFNESELFPFIGGDALSRKIRSQGNLVRSINLILPYTFPSFIKNISGKTIYNFSEVCIENAADEKEKMIQEAIKEIRGETIKLNLTPCYEEISSSQIRGNIDENRDISRLIDPLAQKYIYENSLYQREPQYKSVIQTISIDVQIIENITPDLIEELCQKIFSNIIKMKHLKVG</sequence>
<protein>
    <submittedName>
        <fullName evidence="1">Uncharacterized protein</fullName>
    </submittedName>
</protein>
<organism evidence="1">
    <name type="scientific">marine sediment metagenome</name>
    <dbReference type="NCBI Taxonomy" id="412755"/>
    <lineage>
        <taxon>unclassified sequences</taxon>
        <taxon>metagenomes</taxon>
        <taxon>ecological metagenomes</taxon>
    </lineage>
</organism>
<dbReference type="InterPro" id="IPR014729">
    <property type="entry name" value="Rossmann-like_a/b/a_fold"/>
</dbReference>
<accession>X1IU74</accession>
<evidence type="ECO:0000313" key="1">
    <source>
        <dbReference type="EMBL" id="GAH61083.1"/>
    </source>
</evidence>
<dbReference type="SUPFAM" id="SSF52374">
    <property type="entry name" value="Nucleotidylyl transferase"/>
    <property type="match status" value="1"/>
</dbReference>
<comment type="caution">
    <text evidence="1">The sequence shown here is derived from an EMBL/GenBank/DDBJ whole genome shotgun (WGS) entry which is preliminary data.</text>
</comment>
<feature type="non-terminal residue" evidence="1">
    <location>
        <position position="1"/>
    </location>
</feature>
<gene>
    <name evidence="1" type="ORF">S03H2_31190</name>
</gene>
<reference evidence="1" key="1">
    <citation type="journal article" date="2014" name="Front. Microbiol.">
        <title>High frequency of phylogenetically diverse reductive dehalogenase-homologous genes in deep subseafloor sedimentary metagenomes.</title>
        <authorList>
            <person name="Kawai M."/>
            <person name="Futagami T."/>
            <person name="Toyoda A."/>
            <person name="Takaki Y."/>
            <person name="Nishi S."/>
            <person name="Hori S."/>
            <person name="Arai W."/>
            <person name="Tsubouchi T."/>
            <person name="Morono Y."/>
            <person name="Uchiyama I."/>
            <person name="Ito T."/>
            <person name="Fujiyama A."/>
            <person name="Inagaki F."/>
            <person name="Takami H."/>
        </authorList>
    </citation>
    <scope>NUCLEOTIDE SEQUENCE</scope>
    <source>
        <strain evidence="1">Expedition CK06-06</strain>
    </source>
</reference>
<dbReference type="Gene3D" id="3.40.50.620">
    <property type="entry name" value="HUPs"/>
    <property type="match status" value="1"/>
</dbReference>
<dbReference type="EMBL" id="BARU01018903">
    <property type="protein sequence ID" value="GAH61083.1"/>
    <property type="molecule type" value="Genomic_DNA"/>
</dbReference>